<dbReference type="GO" id="GO:0015031">
    <property type="term" value="P:protein transport"/>
    <property type="evidence" value="ECO:0007669"/>
    <property type="project" value="UniProtKB-KW"/>
</dbReference>
<evidence type="ECO:0000256" key="2">
    <source>
        <dbReference type="ARBA" id="ARBA00005811"/>
    </source>
</evidence>
<dbReference type="Proteomes" id="UP001304300">
    <property type="component" value="Chromosome"/>
</dbReference>
<evidence type="ECO:0000256" key="4">
    <source>
        <dbReference type="ARBA" id="ARBA00022692"/>
    </source>
</evidence>
<keyword evidence="7" id="KW-0813">Transport</keyword>
<comment type="subcellular location">
    <subcellularLocation>
        <location evidence="1">Cell membrane</location>
        <topology evidence="1">Single-pass membrane protein</topology>
    </subcellularLocation>
    <subcellularLocation>
        <location evidence="7">Cell membrane</location>
        <topology evidence="7">Single-pass type II membrane protein</topology>
    </subcellularLocation>
</comment>
<evidence type="ECO:0000256" key="6">
    <source>
        <dbReference type="ARBA" id="ARBA00023136"/>
    </source>
</evidence>
<keyword evidence="3" id="KW-1003">Cell membrane</keyword>
<accession>A0AAQ3LDU1</accession>
<proteinExistence type="inferred from homology"/>
<dbReference type="PANTHER" id="PTHR30558">
    <property type="entry name" value="EXBD MEMBRANE COMPONENT OF PMF-DRIVEN MACROMOLECULE IMPORT SYSTEM"/>
    <property type="match status" value="1"/>
</dbReference>
<feature type="compositionally biased region" description="Acidic residues" evidence="8">
    <location>
        <begin position="49"/>
        <end position="59"/>
    </location>
</feature>
<dbReference type="GO" id="GO:0022857">
    <property type="term" value="F:transmembrane transporter activity"/>
    <property type="evidence" value="ECO:0007669"/>
    <property type="project" value="InterPro"/>
</dbReference>
<evidence type="ECO:0000256" key="3">
    <source>
        <dbReference type="ARBA" id="ARBA00022475"/>
    </source>
</evidence>
<reference evidence="9 10" key="1">
    <citation type="submission" date="2023-10" db="EMBL/GenBank/DDBJ databases">
        <title>Rubellicoccus peritrichatus gen. nov., sp. nov., isolated from an algae of coral reef tank.</title>
        <authorList>
            <person name="Luo J."/>
        </authorList>
    </citation>
    <scope>NUCLEOTIDE SEQUENCE [LARGE SCALE GENOMIC DNA]</scope>
    <source>
        <strain evidence="9 10">CR14</strain>
    </source>
</reference>
<dbReference type="GO" id="GO:0005886">
    <property type="term" value="C:plasma membrane"/>
    <property type="evidence" value="ECO:0007669"/>
    <property type="project" value="UniProtKB-SubCell"/>
</dbReference>
<keyword evidence="4 7" id="KW-0812">Transmembrane</keyword>
<evidence type="ECO:0000256" key="7">
    <source>
        <dbReference type="RuleBase" id="RU003879"/>
    </source>
</evidence>
<keyword evidence="7" id="KW-0653">Protein transport</keyword>
<evidence type="ECO:0000256" key="5">
    <source>
        <dbReference type="ARBA" id="ARBA00022989"/>
    </source>
</evidence>
<dbReference type="KEGG" id="puo:RZN69_11225"/>
<keyword evidence="5" id="KW-1133">Transmembrane helix</keyword>
<keyword evidence="6" id="KW-0472">Membrane</keyword>
<evidence type="ECO:0000256" key="1">
    <source>
        <dbReference type="ARBA" id="ARBA00004162"/>
    </source>
</evidence>
<dbReference type="Pfam" id="PF02472">
    <property type="entry name" value="ExbD"/>
    <property type="match status" value="1"/>
</dbReference>
<dbReference type="AlphaFoldDB" id="A0AAQ3LDU1"/>
<evidence type="ECO:0000313" key="9">
    <source>
        <dbReference type="EMBL" id="WOO43661.1"/>
    </source>
</evidence>
<gene>
    <name evidence="9" type="ORF">RZN69_11225</name>
</gene>
<protein>
    <submittedName>
        <fullName evidence="9">Biopolymer transporter ExbD</fullName>
    </submittedName>
</protein>
<dbReference type="EMBL" id="CP136920">
    <property type="protein sequence ID" value="WOO43661.1"/>
    <property type="molecule type" value="Genomic_DNA"/>
</dbReference>
<dbReference type="Gene3D" id="3.30.420.270">
    <property type="match status" value="1"/>
</dbReference>
<name>A0AAQ3LDU1_9BACT</name>
<comment type="similarity">
    <text evidence="2 7">Belongs to the ExbD/TolR family.</text>
</comment>
<organism evidence="9 10">
    <name type="scientific">Rubellicoccus peritrichatus</name>
    <dbReference type="NCBI Taxonomy" id="3080537"/>
    <lineage>
        <taxon>Bacteria</taxon>
        <taxon>Pseudomonadati</taxon>
        <taxon>Verrucomicrobiota</taxon>
        <taxon>Opitutia</taxon>
        <taxon>Puniceicoccales</taxon>
        <taxon>Cerasicoccaceae</taxon>
        <taxon>Rubellicoccus</taxon>
    </lineage>
</organism>
<evidence type="ECO:0000256" key="8">
    <source>
        <dbReference type="SAM" id="MobiDB-lite"/>
    </source>
</evidence>
<dbReference type="RefSeq" id="WP_317836244.1">
    <property type="nucleotide sequence ID" value="NZ_CP136920.1"/>
</dbReference>
<sequence length="138" mass="15445">MAIKRRKKEYPEEDFQMAPMIDMVFLLLVFFMCVSTLAQAEKNVKLELPESEESDVPEDLSDRGTVSVDASGQPYLGAKAVSLEEMKATITASLKENPRLRIQVRADQAANYGDIKKILKACSEAGAYEVIYATYQSR</sequence>
<keyword evidence="10" id="KW-1185">Reference proteome</keyword>
<feature type="region of interest" description="Disordered" evidence="8">
    <location>
        <begin position="48"/>
        <end position="71"/>
    </location>
</feature>
<dbReference type="InterPro" id="IPR003400">
    <property type="entry name" value="ExbD"/>
</dbReference>
<evidence type="ECO:0000313" key="10">
    <source>
        <dbReference type="Proteomes" id="UP001304300"/>
    </source>
</evidence>
<dbReference type="PANTHER" id="PTHR30558:SF3">
    <property type="entry name" value="BIOPOLYMER TRANSPORT PROTEIN EXBD-RELATED"/>
    <property type="match status" value="1"/>
</dbReference>